<feature type="coiled-coil region" evidence="1">
    <location>
        <begin position="2226"/>
        <end position="2329"/>
    </location>
</feature>
<evidence type="ECO:0000256" key="2">
    <source>
        <dbReference type="SAM" id="MobiDB-lite"/>
    </source>
</evidence>
<feature type="coiled-coil region" evidence="1">
    <location>
        <begin position="1847"/>
        <end position="1881"/>
    </location>
</feature>
<keyword evidence="3" id="KW-1133">Transmembrane helix</keyword>
<dbReference type="Proteomes" id="UP000076004">
    <property type="component" value="Chromosome 4"/>
</dbReference>
<keyword evidence="3" id="KW-0472">Membrane</keyword>
<keyword evidence="3" id="KW-0812">Transmembrane</keyword>
<keyword evidence="1" id="KW-0175">Coiled coil</keyword>
<dbReference type="GeneID" id="29774710"/>
<evidence type="ECO:0000256" key="3">
    <source>
        <dbReference type="SAM" id="Phobius"/>
    </source>
</evidence>
<feature type="compositionally biased region" description="Polar residues" evidence="2">
    <location>
        <begin position="2774"/>
        <end position="2783"/>
    </location>
</feature>
<name>A0A151LU78_9APIC</name>
<feature type="compositionally biased region" description="Basic and acidic residues" evidence="2">
    <location>
        <begin position="2764"/>
        <end position="2773"/>
    </location>
</feature>
<feature type="coiled-coil region" evidence="1">
    <location>
        <begin position="1769"/>
        <end position="1796"/>
    </location>
</feature>
<feature type="compositionally biased region" description="Polar residues" evidence="2">
    <location>
        <begin position="2809"/>
        <end position="2822"/>
    </location>
</feature>
<sequence length="2911" mass="349335">MQKWIFCNIILYILIVLTELSCEKENYDAKNKIKKDNSGDYNYEENPSYGENENYIKNYKDDKFNDDSFKDGNIFLHLGNCSNSKKNIKRYSKDQKERKENVLIPIDEEKRRLNNYFNKGINFLHTKKGKNNSYKFDVDKNASFLNNRDYKDLVLMQYDYTYLEAVKDILHFIPKDKEYHKYFKEKLQKNVSNFKDSLKLLREGYIQNKLEMIRIHSDIEILNDFYKEDIVNDNYFKKEMKNKNEEMEKYKREYNSYISKYEKEFKKKIQDLSNEISINLNKSTCEKSCYMYLLRLEEYKNKIKHEINKINKLPEMYINDKNFVYSFLKNVINDKIDIYKTISSLISSEKQIFYVEYIYRMNKSILNLLSRDIKKIDINNDSKYTYTKSHFLRDNNILLSKYYTLKFLNILNETYYHTLYKNKINLFNKYVIDVINNLKDYSYKYIRSIQNKINTHKQQMNLQDIIKYANNIYSQHNTSINEISKYDNLLINTNIQELQQKVLQIEQNKKDIKHKVELIDDIYKKVYNELLKKENEELKKIYVINNNIKDNKKKNIQDFLTFIQQIKQFNILTDQNIKQCDNYYHEIKKMKEDINNIHLYIQPIINHLHTLKEIQNNKIKYEQTIKNILQKIFDKIENLKKIILLKDQAQLNITILDDLTNKKNYNQIIHPQEEQIKNTSNNFLQIYIQQKNIETKNIQQVLKSLYDGDINTFIQKISKYILEQKEIELTQQHLYTNDKINEYLQQIQNEQDKINNTIKDIKIQEALKQMTDILNNINIIKKNIVKEFINNLIKNMNQQYDDIQQGYNNITNYINQYEQQNNNIKQYIHHLHNIQTIYYDNKYAKEKDTHSRDYYIHFVESKNNVDNIKKNLNKYLHIIKKEQIKNIQNCLDQYDYIKKYIHILTSEENTQSDIQIYNKLITQLDSIKQNIETYNTQHNFIDYEQKKNTYDDIHQQLIEEFINLYKRIKVLKILNISLKACEKNNQSINLLNEKTEELKKNVIHEIAVLQKKNDISTNKISDKNNILSLNDLLKEIDQSVIDINKLLNEESNELLNYFEQSKINFYNKNKKENFDIQNTINKMNEWLAIKKKINEINKNYQTLYEKKINILLNNSKNYVQYLYDQIINLIFQKKNDLNNILKTQIEEKDHILNSLLQNEEYQKVKNQEDQIDIKNIKQLIEQTKNDILTYENQIKQIEEKNLDLKKSAESKDEIVNTLNDVKKNIIYTYEKIDNQLLNVLKNYEEGKGEFDKNILQMVNGMDDTKNVDDIKNDDNIKDDIYNLDDINDDNINDDDDDDIILSNNINIELRHINFREINKNILQIFRQFKSVNKEIKKQSNQINKEFIGIDQITKELNDIHTQMNILYKELNEKSSEFNKKKIEDINHITENINNIEMWYEKNIIEYFLRHINEQNNKAKKDIDTIENYKNNIETISKKINPQKYLETLNKLNMYLYIDKAKNLFYNLINNIVINSNELKNQAFTLNLLQNIQTNRKNLLTNKQQIIQYTNDIHNILKEIENINKILVLTNYKSIIQDIVINVNHVDTYKENLHQLYIKSEKQKEQIQNIHNNSKIIYNKINLNEDSFIKNLLNDIEKIKNEITHIKDQTNIHLSDVEKYKNEAQLYFHNTQRAEEKIEYLKSHNNSTNEKITLEELEQIKKNANKVKEIYNQTINYEHKIKNNYDIILNDYEQINKILHDSFIKQIHIESENKKKQTKEIIDIINDKTFEQHINTYKTNINNLKKQSDFKDIDKKLLLNEEALKLFVDINTTTNNLENMLTEIDSIQKNINTYIKEANESFHKFNNICNTNIKDLLNKLILEDVNYINNLKSVENQMVYMNVEKNFMLDKSKKIDEEEKKLDLLKNNISKINNSLDKLKKYYEEALFQKVKEKADTQKEYIEKIRKEINTLTDTFKTSLFIELNEDLLSTHNKNLTNNVESYKHKMDTIYNLFMQSYNIIQKYSSQIISPALNYLQTKEIKDKSLKEENQLNQNEKDALELLKNLKTNQTIKLFIQIKNETNGMVHDIEEDHKLIQEYFNNIKNKMDQLKKYKNNIDSNNMNGDKDILLKETISYYDKINKIYNNSSTYKIKEDTYYNNILKAAEILNIKIKKQQKEETNFIDVEYNSSLINKDEEIQKQINNQINELNQLHVNIFNISKDIENIKRQSEEIITHMNDIYKSTILLIDIIKKKEEALNKENIISTNINYILNKKENIIDKVIKCNLENYKDILIQNETKYEELKNINHTYEEKKKQILLLDISKIKDIKHNNIEEYKNKLKQINLTINESIEKNVLIKTDILQNEIIILEQMIKNLDILDEQIIKYINNIDELYKLGNTCDNHLITTISVVVNRNTSKIMIHLNKQKEDINKINNYIQSNYNTINKEFQYFKELYGNNNILSQKDQINFINILQEQKNEYTQKEKEISKIIKQIKKGLYSLNENNMDNIIHINTIDQDVNQNILEPYNKLITSIKHIDNVFIKIYKNKFEQIQKYIQILKPLEILNNNINTDKLKTLKENQKKLQNIETQMKQKEQILIKKMNDIEKDNITDEYINNIHQNILKPITLKMNEYKTFINHNMDHLNNTPTKLFSDHHYFKKQQEYISNVIQTINKFINDLDNNQHEYYYYYEWNEEYKQIDQDKMNQYINNIKNNLYDSKKQLEQNLQSVKNNENIIDFIQLKTKDIDDVIKNINNVKETYLNELNKKKTLQNKQMAQQKIKSNQDETIKHDNKKVEKEHQIIDVKITKDNIISKPNNNLSERSNQNEHKEKKIQNTPEIQTRNIKPHHILNHQQKDISKSHEQNITPQKINNTTIEPQNKDNQQSKKEKTNSGSNERMYFASGLIVSILFLSSLGFVINSKNNKDEYDKNQEEQQQSHFACANSEMQNDSSQKYGKNEEEVMEVSFDNDYI</sequence>
<feature type="coiled-coil region" evidence="1">
    <location>
        <begin position="740"/>
        <end position="783"/>
    </location>
</feature>
<organism evidence="5 6">
    <name type="scientific">Plasmodium gaboni</name>
    <dbReference type="NCBI Taxonomy" id="647221"/>
    <lineage>
        <taxon>Eukaryota</taxon>
        <taxon>Sar</taxon>
        <taxon>Alveolata</taxon>
        <taxon>Apicomplexa</taxon>
        <taxon>Aconoidasida</taxon>
        <taxon>Haemosporida</taxon>
        <taxon>Plasmodiidae</taxon>
        <taxon>Plasmodium</taxon>
        <taxon>Plasmodium (Laverania)</taxon>
    </lineage>
</organism>
<comment type="caution">
    <text evidence="5">The sequence shown here is derived from an EMBL/GenBank/DDBJ whole genome shotgun (WGS) entry which is preliminary data.</text>
</comment>
<feature type="transmembrane region" description="Helical" evidence="3">
    <location>
        <begin position="2838"/>
        <end position="2858"/>
    </location>
</feature>
<dbReference type="RefSeq" id="XP_018643256.1">
    <property type="nucleotide sequence ID" value="XM_018784094.1"/>
</dbReference>
<feature type="region of interest" description="Disordered" evidence="2">
    <location>
        <begin position="2809"/>
        <end position="2834"/>
    </location>
</feature>
<dbReference type="EMBL" id="LVLB01000005">
    <property type="protein sequence ID" value="KYO02736.1"/>
    <property type="molecule type" value="Genomic_DNA"/>
</dbReference>
<accession>A0A151LU78</accession>
<evidence type="ECO:0000256" key="1">
    <source>
        <dbReference type="SAM" id="Coils"/>
    </source>
</evidence>
<dbReference type="KEGG" id="pgab:PGSY75_0402300"/>
<evidence type="ECO:0000313" key="6">
    <source>
        <dbReference type="Proteomes" id="UP000076004"/>
    </source>
</evidence>
<feature type="region of interest" description="Disordered" evidence="2">
    <location>
        <begin position="2753"/>
        <end position="2785"/>
    </location>
</feature>
<gene>
    <name evidence="5" type="ORF">PGSY75_0402300</name>
</gene>
<feature type="region of interest" description="Disordered" evidence="2">
    <location>
        <begin position="2714"/>
        <end position="2741"/>
    </location>
</feature>
<dbReference type="VEuPathDB" id="PlasmoDB:PGSY75_0402300"/>
<feature type="compositionally biased region" description="Polar residues" evidence="2">
    <location>
        <begin position="2753"/>
        <end position="2763"/>
    </location>
</feature>
<protein>
    <submittedName>
        <fullName evidence="5">Reticulocyte binding protein 1</fullName>
    </submittedName>
</protein>
<feature type="coiled-coil region" evidence="1">
    <location>
        <begin position="233"/>
        <end position="260"/>
    </location>
</feature>
<feature type="signal peptide" evidence="4">
    <location>
        <begin position="1"/>
        <end position="22"/>
    </location>
</feature>
<feature type="coiled-coil region" evidence="1">
    <location>
        <begin position="488"/>
        <end position="515"/>
    </location>
</feature>
<reference evidence="5 6" key="1">
    <citation type="journal article" date="2016" name="Nat. Commun.">
        <title>Genomes of cryptic chimpanzee Plasmodium species reveal key evolutionary events leading to human malaria.</title>
        <authorList>
            <person name="Sundararaman S.A."/>
            <person name="Plenderleith L.J."/>
            <person name="Liu W."/>
            <person name="Loy D.E."/>
            <person name="Learn G.H."/>
            <person name="Li Y."/>
            <person name="Shaw K.S."/>
            <person name="Ayouba A."/>
            <person name="Peeters M."/>
            <person name="Speede S."/>
            <person name="Shaw G.M."/>
            <person name="Bushman F.D."/>
            <person name="Brisson D."/>
            <person name="Rayner J.C."/>
            <person name="Sharp P.M."/>
            <person name="Hahn B.H."/>
        </authorList>
    </citation>
    <scope>NUCLEOTIDE SEQUENCE [LARGE SCALE GENOMIC DNA]</scope>
    <source>
        <strain evidence="5 6">SY75</strain>
    </source>
</reference>
<feature type="coiled-coil region" evidence="1">
    <location>
        <begin position="2514"/>
        <end position="2544"/>
    </location>
</feature>
<feature type="coiled-coil region" evidence="1">
    <location>
        <begin position="1166"/>
        <end position="1207"/>
    </location>
</feature>
<feature type="coiled-coil region" evidence="1">
    <location>
        <begin position="2097"/>
        <end position="2151"/>
    </location>
</feature>
<feature type="coiled-coil region" evidence="1">
    <location>
        <begin position="1545"/>
        <end position="1673"/>
    </location>
</feature>
<feature type="coiled-coil region" evidence="1">
    <location>
        <begin position="981"/>
        <end position="1049"/>
    </location>
</feature>
<feature type="compositionally biased region" description="Basic and acidic residues" evidence="2">
    <location>
        <begin position="2722"/>
        <end position="2741"/>
    </location>
</feature>
<evidence type="ECO:0000256" key="4">
    <source>
        <dbReference type="SAM" id="SignalP"/>
    </source>
</evidence>
<evidence type="ECO:0000313" key="5">
    <source>
        <dbReference type="EMBL" id="KYO02736.1"/>
    </source>
</evidence>
<keyword evidence="4" id="KW-0732">Signal</keyword>
<feature type="coiled-coil region" evidence="1">
    <location>
        <begin position="2035"/>
        <end position="2062"/>
    </location>
</feature>
<feature type="chain" id="PRO_5007584470" evidence="4">
    <location>
        <begin position="23"/>
        <end position="2911"/>
    </location>
</feature>
<dbReference type="VEuPathDB" id="PlasmoDB:PGABG01_0400400"/>
<proteinExistence type="predicted"/>